<dbReference type="Pfam" id="PF14724">
    <property type="entry name" value="mit_SMPDase"/>
    <property type="match status" value="1"/>
</dbReference>
<dbReference type="STRING" id="135651.G0NK71"/>
<sequence length="500" mass="57309">MIYSDSIYFQKIFKNPHIDLCSILPPLLPQQYQDSPYCHINNLINGNSLFFETVLEDDQLCTDLWESILHQCEVSCAPTDPAKDSILFSAVSQYVTRMLPCDETISTSISVPRSPKITHQTIRTPLQVFRADSPLVNRISIVCWLTYARPWRYHNMASQSDFAPSAKYRNFFEKNLEFYEVILGKILKKFSAFEMCEELIASLRAVLEFAWKEPHTLLLRHIQLDMQPHSLELLKQMQVVVKMHKSIIENEEKEHSGFWNSLFGSADSDKLQSSRRLVNELVLLLKDSDSYVGTHFMSEIETPPPKETMNQTSRGDKLLASLLNETPKSGLGIPDHYVDVPSNHMLLTPIGQKQVLNRERRFDFSKCTKDDPKAPVRSYELGAAVRLATNLAQKLNEFSFVKLIGDHYSEQSVVGAVARKIMYPPVPNPDPKAIVPAYSARIVRSPPLLRLRFFASYQSMFFIIWLFLAMKYGFTFTLVSFLCIGLILTVFLLAEQDSRF</sequence>
<keyword evidence="3 5" id="KW-1133">Transmembrane helix</keyword>
<dbReference type="GO" id="GO:0046513">
    <property type="term" value="P:ceramide biosynthetic process"/>
    <property type="evidence" value="ECO:0007669"/>
    <property type="project" value="TreeGrafter"/>
</dbReference>
<dbReference type="Proteomes" id="UP000008068">
    <property type="component" value="Unassembled WGS sequence"/>
</dbReference>
<evidence type="ECO:0000256" key="1">
    <source>
        <dbReference type="ARBA" id="ARBA00004167"/>
    </source>
</evidence>
<proteinExistence type="predicted"/>
<dbReference type="GO" id="GO:0046475">
    <property type="term" value="P:glycerophospholipid catabolic process"/>
    <property type="evidence" value="ECO:0007669"/>
    <property type="project" value="TreeGrafter"/>
</dbReference>
<dbReference type="OrthoDB" id="2359216at2759"/>
<dbReference type="PANTHER" id="PTHR12988:SF6">
    <property type="entry name" value="SPHINGOMYELIN PHOSPHODIESTERASE 4"/>
    <property type="match status" value="1"/>
</dbReference>
<evidence type="ECO:0000256" key="4">
    <source>
        <dbReference type="ARBA" id="ARBA00023136"/>
    </source>
</evidence>
<dbReference type="EMBL" id="GL379898">
    <property type="protein sequence ID" value="EGT32863.1"/>
    <property type="molecule type" value="Genomic_DNA"/>
</dbReference>
<keyword evidence="4 5" id="KW-0472">Membrane</keyword>
<evidence type="ECO:0000313" key="6">
    <source>
        <dbReference type="EMBL" id="EGT32863.1"/>
    </source>
</evidence>
<dbReference type="HOGENOM" id="CLU_028763_0_0_1"/>
<evidence type="ECO:0000313" key="7">
    <source>
        <dbReference type="Proteomes" id="UP000008068"/>
    </source>
</evidence>
<dbReference type="GO" id="GO:0006685">
    <property type="term" value="P:sphingomyelin catabolic process"/>
    <property type="evidence" value="ECO:0007669"/>
    <property type="project" value="TreeGrafter"/>
</dbReference>
<gene>
    <name evidence="6" type="ORF">CAEBREN_13516</name>
</gene>
<evidence type="ECO:0000256" key="3">
    <source>
        <dbReference type="ARBA" id="ARBA00022989"/>
    </source>
</evidence>
<organism evidence="7">
    <name type="scientific">Caenorhabditis brenneri</name>
    <name type="common">Nematode worm</name>
    <dbReference type="NCBI Taxonomy" id="135651"/>
    <lineage>
        <taxon>Eukaryota</taxon>
        <taxon>Metazoa</taxon>
        <taxon>Ecdysozoa</taxon>
        <taxon>Nematoda</taxon>
        <taxon>Chromadorea</taxon>
        <taxon>Rhabditida</taxon>
        <taxon>Rhabditina</taxon>
        <taxon>Rhabditomorpha</taxon>
        <taxon>Rhabditoidea</taxon>
        <taxon>Rhabditidae</taxon>
        <taxon>Peloderinae</taxon>
        <taxon>Caenorhabditis</taxon>
    </lineage>
</organism>
<evidence type="ECO:0000256" key="5">
    <source>
        <dbReference type="SAM" id="Phobius"/>
    </source>
</evidence>
<comment type="subcellular location">
    <subcellularLocation>
        <location evidence="1">Membrane</location>
        <topology evidence="1">Single-pass membrane protein</topology>
    </subcellularLocation>
</comment>
<dbReference type="AlphaFoldDB" id="G0NK71"/>
<dbReference type="eggNOG" id="KOG4396">
    <property type="taxonomic scope" value="Eukaryota"/>
</dbReference>
<feature type="transmembrane region" description="Helical" evidence="5">
    <location>
        <begin position="474"/>
        <end position="494"/>
    </location>
</feature>
<name>G0NK71_CAEBE</name>
<keyword evidence="2 5" id="KW-0812">Transmembrane</keyword>
<dbReference type="FunCoup" id="G0NK71">
    <property type="interactions" value="281"/>
</dbReference>
<dbReference type="OMA" id="THRFDYS"/>
<dbReference type="PANTHER" id="PTHR12988">
    <property type="entry name" value="SPHINGOMYELIN PHOSPHODIESTERASE 4"/>
    <property type="match status" value="1"/>
</dbReference>
<dbReference type="GO" id="GO:0050290">
    <property type="term" value="F:sphingomyelin phosphodiesterase D activity"/>
    <property type="evidence" value="ECO:0007669"/>
    <property type="project" value="InterPro"/>
</dbReference>
<evidence type="ECO:0000256" key="2">
    <source>
        <dbReference type="ARBA" id="ARBA00022692"/>
    </source>
</evidence>
<dbReference type="InterPro" id="IPR024129">
    <property type="entry name" value="Sphingomy_SMPD4"/>
</dbReference>
<protein>
    <submittedName>
        <fullName evidence="6">Uncharacterized protein</fullName>
    </submittedName>
</protein>
<reference evidence="7" key="1">
    <citation type="submission" date="2011-07" db="EMBL/GenBank/DDBJ databases">
        <authorList>
            <consortium name="Caenorhabditis brenneri Sequencing and Analysis Consortium"/>
            <person name="Wilson R.K."/>
        </authorList>
    </citation>
    <scope>NUCLEOTIDE SEQUENCE [LARGE SCALE GENOMIC DNA]</scope>
    <source>
        <strain evidence="7">PB2801</strain>
    </source>
</reference>
<keyword evidence="7" id="KW-1185">Reference proteome</keyword>
<accession>G0NK71</accession>
<dbReference type="InParanoid" id="G0NK71"/>
<dbReference type="GO" id="GO:0016020">
    <property type="term" value="C:membrane"/>
    <property type="evidence" value="ECO:0007669"/>
    <property type="project" value="UniProtKB-SubCell"/>
</dbReference>